<dbReference type="AlphaFoldDB" id="A0A2S5BJ71"/>
<feature type="region of interest" description="Disordered" evidence="1">
    <location>
        <begin position="1"/>
        <end position="64"/>
    </location>
</feature>
<keyword evidence="3" id="KW-1185">Reference proteome</keyword>
<feature type="compositionally biased region" description="Pro residues" evidence="1">
    <location>
        <begin position="32"/>
        <end position="44"/>
    </location>
</feature>
<name>A0A2S5BJ71_9BASI</name>
<sequence length="128" mass="14155">MQRFTDQGQRAPSPRPNHTTASPSPSRRSPRPTLPSLPAVPPPSSLMHQVAPTPTSPYSSMTVPTRSYFEQREMDDYYKLAQRNFASLADSVGFDSVVLKQRESDRVTLGKIKSAEQPNRQASPAAKT</sequence>
<protein>
    <submittedName>
        <fullName evidence="2">Uncharacterized protein</fullName>
    </submittedName>
</protein>
<feature type="compositionally biased region" description="Polar residues" evidence="1">
    <location>
        <begin position="52"/>
        <end position="64"/>
    </location>
</feature>
<feature type="region of interest" description="Disordered" evidence="1">
    <location>
        <begin position="109"/>
        <end position="128"/>
    </location>
</feature>
<dbReference type="Proteomes" id="UP000237144">
    <property type="component" value="Unassembled WGS sequence"/>
</dbReference>
<gene>
    <name evidence="2" type="ORF">BMF94_0076</name>
</gene>
<feature type="compositionally biased region" description="Polar residues" evidence="1">
    <location>
        <begin position="1"/>
        <end position="10"/>
    </location>
</feature>
<accession>A0A2S5BJ71</accession>
<comment type="caution">
    <text evidence="2">The sequence shown here is derived from an EMBL/GenBank/DDBJ whole genome shotgun (WGS) entry which is preliminary data.</text>
</comment>
<organism evidence="2 3">
    <name type="scientific">Rhodotorula taiwanensis</name>
    <dbReference type="NCBI Taxonomy" id="741276"/>
    <lineage>
        <taxon>Eukaryota</taxon>
        <taxon>Fungi</taxon>
        <taxon>Dikarya</taxon>
        <taxon>Basidiomycota</taxon>
        <taxon>Pucciniomycotina</taxon>
        <taxon>Microbotryomycetes</taxon>
        <taxon>Sporidiobolales</taxon>
        <taxon>Sporidiobolaceae</taxon>
        <taxon>Rhodotorula</taxon>
    </lineage>
</organism>
<evidence type="ECO:0000256" key="1">
    <source>
        <dbReference type="SAM" id="MobiDB-lite"/>
    </source>
</evidence>
<evidence type="ECO:0000313" key="2">
    <source>
        <dbReference type="EMBL" id="POY76824.1"/>
    </source>
</evidence>
<reference evidence="2 3" key="1">
    <citation type="journal article" date="2018" name="Front. Microbiol.">
        <title>Prospects for Fungal Bioremediation of Acidic Radioactive Waste Sites: Characterization and Genome Sequence of Rhodotorula taiwanensis MD1149.</title>
        <authorList>
            <person name="Tkavc R."/>
            <person name="Matrosova V.Y."/>
            <person name="Grichenko O.E."/>
            <person name="Gostincar C."/>
            <person name="Volpe R.P."/>
            <person name="Klimenkova P."/>
            <person name="Gaidamakova E.K."/>
            <person name="Zhou C.E."/>
            <person name="Stewart B.J."/>
            <person name="Lyman M.G."/>
            <person name="Malfatti S.A."/>
            <person name="Rubinfeld B."/>
            <person name="Courtot M."/>
            <person name="Singh J."/>
            <person name="Dalgard C.L."/>
            <person name="Hamilton T."/>
            <person name="Frey K.G."/>
            <person name="Gunde-Cimerman N."/>
            <person name="Dugan L."/>
            <person name="Daly M.J."/>
        </authorList>
    </citation>
    <scope>NUCLEOTIDE SEQUENCE [LARGE SCALE GENOMIC DNA]</scope>
    <source>
        <strain evidence="2 3">MD1149</strain>
    </source>
</reference>
<proteinExistence type="predicted"/>
<dbReference type="EMBL" id="PJQD01000001">
    <property type="protein sequence ID" value="POY76824.1"/>
    <property type="molecule type" value="Genomic_DNA"/>
</dbReference>
<dbReference type="OrthoDB" id="10363551at2759"/>
<evidence type="ECO:0000313" key="3">
    <source>
        <dbReference type="Proteomes" id="UP000237144"/>
    </source>
</evidence>